<feature type="domain" description="Rhodanese" evidence="3">
    <location>
        <begin position="41"/>
        <end position="140"/>
    </location>
</feature>
<accession>A0A382QBH2</accession>
<evidence type="ECO:0000256" key="2">
    <source>
        <dbReference type="ARBA" id="ARBA00022737"/>
    </source>
</evidence>
<dbReference type="PANTHER" id="PTHR11364">
    <property type="entry name" value="THIOSULFATE SULFERTANSFERASE"/>
    <property type="match status" value="1"/>
</dbReference>
<dbReference type="GO" id="GO:0004792">
    <property type="term" value="F:thiosulfate-cyanide sulfurtransferase activity"/>
    <property type="evidence" value="ECO:0007669"/>
    <property type="project" value="TreeGrafter"/>
</dbReference>
<dbReference type="PANTHER" id="PTHR11364:SF27">
    <property type="entry name" value="SULFURTRANSFERASE"/>
    <property type="match status" value="1"/>
</dbReference>
<dbReference type="SUPFAM" id="SSF52821">
    <property type="entry name" value="Rhodanese/Cell cycle control phosphatase"/>
    <property type="match status" value="1"/>
</dbReference>
<dbReference type="InterPro" id="IPR036873">
    <property type="entry name" value="Rhodanese-like_dom_sf"/>
</dbReference>
<reference evidence="4" key="1">
    <citation type="submission" date="2018-05" db="EMBL/GenBank/DDBJ databases">
        <authorList>
            <person name="Lanie J.A."/>
            <person name="Ng W.-L."/>
            <person name="Kazmierczak K.M."/>
            <person name="Andrzejewski T.M."/>
            <person name="Davidsen T.M."/>
            <person name="Wayne K.J."/>
            <person name="Tettelin H."/>
            <person name="Glass J.I."/>
            <person name="Rusch D."/>
            <person name="Podicherti R."/>
            <person name="Tsui H.-C.T."/>
            <person name="Winkler M.E."/>
        </authorList>
    </citation>
    <scope>NUCLEOTIDE SEQUENCE</scope>
</reference>
<organism evidence="4">
    <name type="scientific">marine metagenome</name>
    <dbReference type="NCBI Taxonomy" id="408172"/>
    <lineage>
        <taxon>unclassified sequences</taxon>
        <taxon>metagenomes</taxon>
        <taxon>ecological metagenomes</taxon>
    </lineage>
</organism>
<proteinExistence type="predicted"/>
<gene>
    <name evidence="4" type="ORF">METZ01_LOCUS335768</name>
</gene>
<dbReference type="InterPro" id="IPR001763">
    <property type="entry name" value="Rhodanese-like_dom"/>
</dbReference>
<evidence type="ECO:0000313" key="4">
    <source>
        <dbReference type="EMBL" id="SVC82914.1"/>
    </source>
</evidence>
<feature type="non-terminal residue" evidence="4">
    <location>
        <position position="140"/>
    </location>
</feature>
<keyword evidence="2" id="KW-0677">Repeat</keyword>
<evidence type="ECO:0000256" key="1">
    <source>
        <dbReference type="ARBA" id="ARBA00022679"/>
    </source>
</evidence>
<dbReference type="Gene3D" id="3.40.250.10">
    <property type="entry name" value="Rhodanese-like domain"/>
    <property type="match status" value="1"/>
</dbReference>
<keyword evidence="1" id="KW-0808">Transferase</keyword>
<dbReference type="EMBL" id="UINC01113361">
    <property type="protein sequence ID" value="SVC82914.1"/>
    <property type="molecule type" value="Genomic_DNA"/>
</dbReference>
<name>A0A382QBH2_9ZZZZ</name>
<dbReference type="InterPro" id="IPR045078">
    <property type="entry name" value="TST/MPST-like"/>
</dbReference>
<evidence type="ECO:0000259" key="3">
    <source>
        <dbReference type="PROSITE" id="PS50206"/>
    </source>
</evidence>
<protein>
    <recommendedName>
        <fullName evidence="3">Rhodanese domain-containing protein</fullName>
    </recommendedName>
</protein>
<dbReference type="Pfam" id="PF00581">
    <property type="entry name" value="Rhodanese"/>
    <property type="match status" value="1"/>
</dbReference>
<dbReference type="PROSITE" id="PS50206">
    <property type="entry name" value="RHODANESE_3"/>
    <property type="match status" value="1"/>
</dbReference>
<sequence>MIKLNKLTASISLYTIGILFSLNVFAAEPLVSVEWLSDNLANDKVVILDIRNKIDGGSKEIFETGHIPSAVYSNYLSDGWRTTVDGIVGKLPPVKDLEILIGNLGIGNDNHVVVVPGGINSSDFGSAARVYWTFKVLGHE</sequence>
<dbReference type="AlphaFoldDB" id="A0A382QBH2"/>
<dbReference type="CDD" id="cd01448">
    <property type="entry name" value="TST_Repeat_1"/>
    <property type="match status" value="1"/>
</dbReference>